<reference evidence="1 2" key="1">
    <citation type="journal article" date="2007" name="Nature">
        <title>The medaka draft genome and insights into vertebrate genome evolution.</title>
        <authorList>
            <person name="Kasahara M."/>
            <person name="Naruse K."/>
            <person name="Sasaki S."/>
            <person name="Nakatani Y."/>
            <person name="Qu W."/>
            <person name="Ahsan B."/>
            <person name="Yamada T."/>
            <person name="Nagayasu Y."/>
            <person name="Doi K."/>
            <person name="Kasai Y."/>
            <person name="Jindo T."/>
            <person name="Kobayashi D."/>
            <person name="Shimada A."/>
            <person name="Toyoda A."/>
            <person name="Kuroki Y."/>
            <person name="Fujiyama A."/>
            <person name="Sasaki T."/>
            <person name="Shimizu A."/>
            <person name="Asakawa S."/>
            <person name="Shimizu N."/>
            <person name="Hashimoto S."/>
            <person name="Yang J."/>
            <person name="Lee Y."/>
            <person name="Matsushima K."/>
            <person name="Sugano S."/>
            <person name="Sakaizumi M."/>
            <person name="Narita T."/>
            <person name="Ohishi K."/>
            <person name="Haga S."/>
            <person name="Ohta F."/>
            <person name="Nomoto H."/>
            <person name="Nogata K."/>
            <person name="Morishita T."/>
            <person name="Endo T."/>
            <person name="Shin-I T."/>
            <person name="Takeda H."/>
            <person name="Morishita S."/>
            <person name="Kohara Y."/>
        </authorList>
    </citation>
    <scope>NUCLEOTIDE SEQUENCE [LARGE SCALE GENOMIC DNA]</scope>
    <source>
        <strain evidence="1 2">Hd-rR</strain>
    </source>
</reference>
<dbReference type="AlphaFoldDB" id="A0A3B3IHJ4"/>
<name>A0A3B3IHJ4_ORYLA</name>
<dbReference type="Bgee" id="ENSORLG00000028238">
    <property type="expression patterns" value="Expressed in gastrula"/>
</dbReference>
<keyword evidence="2" id="KW-1185">Reference proteome</keyword>
<dbReference type="Ensembl" id="ENSORLT00000042350.1">
    <property type="protein sequence ID" value="ENSORLP00000043207.1"/>
    <property type="gene ID" value="ENSORLG00000028238.1"/>
</dbReference>
<evidence type="ECO:0000313" key="2">
    <source>
        <dbReference type="Proteomes" id="UP000001038"/>
    </source>
</evidence>
<evidence type="ECO:0000313" key="1">
    <source>
        <dbReference type="Ensembl" id="ENSORLP00000043207.1"/>
    </source>
</evidence>
<accession>A0A3B3IHJ4</accession>
<reference evidence="1" key="3">
    <citation type="submission" date="2025-09" db="UniProtKB">
        <authorList>
            <consortium name="Ensembl"/>
        </authorList>
    </citation>
    <scope>IDENTIFICATION</scope>
    <source>
        <strain evidence="1">Hd-rR</strain>
    </source>
</reference>
<organism evidence="1 2">
    <name type="scientific">Oryzias latipes</name>
    <name type="common">Japanese rice fish</name>
    <name type="synonym">Japanese killifish</name>
    <dbReference type="NCBI Taxonomy" id="8090"/>
    <lineage>
        <taxon>Eukaryota</taxon>
        <taxon>Metazoa</taxon>
        <taxon>Chordata</taxon>
        <taxon>Craniata</taxon>
        <taxon>Vertebrata</taxon>
        <taxon>Euteleostomi</taxon>
        <taxon>Actinopterygii</taxon>
        <taxon>Neopterygii</taxon>
        <taxon>Teleostei</taxon>
        <taxon>Neoteleostei</taxon>
        <taxon>Acanthomorphata</taxon>
        <taxon>Ovalentaria</taxon>
        <taxon>Atherinomorphae</taxon>
        <taxon>Beloniformes</taxon>
        <taxon>Adrianichthyidae</taxon>
        <taxon>Oryziinae</taxon>
        <taxon>Oryzias</taxon>
    </lineage>
</organism>
<reference evidence="1" key="2">
    <citation type="submission" date="2025-08" db="UniProtKB">
        <authorList>
            <consortium name="Ensembl"/>
        </authorList>
    </citation>
    <scope>IDENTIFICATION</scope>
    <source>
        <strain evidence="1">Hd-rR</strain>
    </source>
</reference>
<dbReference type="InParanoid" id="A0A3B3IHJ4"/>
<proteinExistence type="predicted"/>
<dbReference type="Proteomes" id="UP000001038">
    <property type="component" value="Chromosome 7"/>
</dbReference>
<protein>
    <submittedName>
        <fullName evidence="1">Uncharacterized protein</fullName>
    </submittedName>
</protein>
<sequence length="126" mass="15083">MLCSSGHFYVQKLQRSASCFRLGWRTTLSRWRSCSTLPSQKVISFSLQRVREFVFLTIFHTKRQKCVCAPPRSPPFKKKIKKRCSFWFRKEKHRNPSVNEKLFSHKVNSWAFTGEKGMNLWEMFRS</sequence>